<name>A0ABU7BPD1_9TELE</name>
<dbReference type="Proteomes" id="UP001345963">
    <property type="component" value="Unassembled WGS sequence"/>
</dbReference>
<sequence length="172" mass="19038">MQRCLIYEKTMAAETKSSLSNNNCKDHSRRKLLVAVDLFCLLLAGLPFLVIETCAVQPYSRGFYCDDESIRYPAKNGDTISDGVLSAAGILITILSVSHLTLITNVIFTLYALASCTCTSGICGSHMNSHANPLFSLLYSSYAISCFLYYNDLNKCRPSYLLQLFMFASSHI</sequence>
<protein>
    <submittedName>
        <fullName evidence="2">Uncharacterized protein</fullName>
    </submittedName>
</protein>
<feature type="transmembrane region" description="Helical" evidence="1">
    <location>
        <begin position="87"/>
        <end position="113"/>
    </location>
</feature>
<comment type="caution">
    <text evidence="2">The sequence shown here is derived from an EMBL/GenBank/DDBJ whole genome shotgun (WGS) entry which is preliminary data.</text>
</comment>
<feature type="transmembrane region" description="Helical" evidence="1">
    <location>
        <begin position="32"/>
        <end position="51"/>
    </location>
</feature>
<keyword evidence="1" id="KW-0472">Membrane</keyword>
<organism evidence="2 3">
    <name type="scientific">Ataeniobius toweri</name>
    <dbReference type="NCBI Taxonomy" id="208326"/>
    <lineage>
        <taxon>Eukaryota</taxon>
        <taxon>Metazoa</taxon>
        <taxon>Chordata</taxon>
        <taxon>Craniata</taxon>
        <taxon>Vertebrata</taxon>
        <taxon>Euteleostomi</taxon>
        <taxon>Actinopterygii</taxon>
        <taxon>Neopterygii</taxon>
        <taxon>Teleostei</taxon>
        <taxon>Neoteleostei</taxon>
        <taxon>Acanthomorphata</taxon>
        <taxon>Ovalentaria</taxon>
        <taxon>Atherinomorphae</taxon>
        <taxon>Cyprinodontiformes</taxon>
        <taxon>Goodeidae</taxon>
        <taxon>Ataeniobius</taxon>
    </lineage>
</organism>
<gene>
    <name evidence="2" type="ORF">ATANTOWER_030515</name>
</gene>
<evidence type="ECO:0000313" key="3">
    <source>
        <dbReference type="Proteomes" id="UP001345963"/>
    </source>
</evidence>
<proteinExistence type="predicted"/>
<keyword evidence="3" id="KW-1185">Reference proteome</keyword>
<dbReference type="EMBL" id="JAHUTI010059830">
    <property type="protein sequence ID" value="MED6251425.1"/>
    <property type="molecule type" value="Genomic_DNA"/>
</dbReference>
<keyword evidence="1" id="KW-1133">Transmembrane helix</keyword>
<reference evidence="2 3" key="1">
    <citation type="submission" date="2021-07" db="EMBL/GenBank/DDBJ databases">
        <authorList>
            <person name="Palmer J.M."/>
        </authorList>
    </citation>
    <scope>NUCLEOTIDE SEQUENCE [LARGE SCALE GENOMIC DNA]</scope>
    <source>
        <strain evidence="2 3">AT_MEX2019</strain>
        <tissue evidence="2">Muscle</tissue>
    </source>
</reference>
<keyword evidence="1" id="KW-0812">Transmembrane</keyword>
<evidence type="ECO:0000313" key="2">
    <source>
        <dbReference type="EMBL" id="MED6251425.1"/>
    </source>
</evidence>
<evidence type="ECO:0000256" key="1">
    <source>
        <dbReference type="SAM" id="Phobius"/>
    </source>
</evidence>
<accession>A0ABU7BPD1</accession>